<keyword evidence="6" id="KW-1185">Reference proteome</keyword>
<evidence type="ECO:0000256" key="3">
    <source>
        <dbReference type="ARBA" id="ARBA00022801"/>
    </source>
</evidence>
<evidence type="ECO:0000313" key="6">
    <source>
        <dbReference type="Proteomes" id="UP001297272"/>
    </source>
</evidence>
<evidence type="ECO:0000256" key="1">
    <source>
        <dbReference type="ARBA" id="ARBA00022612"/>
    </source>
</evidence>
<evidence type="ECO:0000256" key="2">
    <source>
        <dbReference type="ARBA" id="ARBA00022670"/>
    </source>
</evidence>
<dbReference type="InterPro" id="IPR054613">
    <property type="entry name" value="Peptidase_S78_dom"/>
</dbReference>
<sequence length="219" mass="23873">MSGIETKRVALSVEEVDAEGSFTGYASLFGAPDLGRDIVERGAFAKSLRARGASGVRMLFQHDPAQPIGVWTELREDERGLFVRGRLQTEVARGREILALMKAGALDGLSIGFRAVKARKEAATGFRRILEADLWEISVVTFPMLPGARIRQVKSGAQSLPTVREFERWLTQDAGLSRAQAKLVIAKGFAELKRERDAAHGTPIGVADTIRAAANLFQI</sequence>
<dbReference type="EMBL" id="JAFMNX010000001">
    <property type="protein sequence ID" value="MBS9719883.1"/>
    <property type="molecule type" value="Genomic_DNA"/>
</dbReference>
<proteinExistence type="predicted"/>
<protein>
    <submittedName>
        <fullName evidence="5">HK97 family phage prohead protease</fullName>
    </submittedName>
</protein>
<dbReference type="NCBIfam" id="TIGR01543">
    <property type="entry name" value="proheadase_HK97"/>
    <property type="match status" value="1"/>
</dbReference>
<reference evidence="5 6" key="1">
    <citation type="submission" date="2021-03" db="EMBL/GenBank/DDBJ databases">
        <title>Tianweitania aestuarii sp. nov., isolated from a tidal flat.</title>
        <authorList>
            <person name="Park S."/>
            <person name="Yoon J.-H."/>
        </authorList>
    </citation>
    <scope>NUCLEOTIDE SEQUENCE [LARGE SCALE GENOMIC DNA]</scope>
    <source>
        <strain evidence="5 6">BSSL-BM11</strain>
    </source>
</reference>
<dbReference type="InterPro" id="IPR006433">
    <property type="entry name" value="Prohead_protease"/>
</dbReference>
<dbReference type="Proteomes" id="UP001297272">
    <property type="component" value="Unassembled WGS sequence"/>
</dbReference>
<accession>A0ABS5RS58</accession>
<name>A0ABS5RS58_9HYPH</name>
<dbReference type="GO" id="GO:0006508">
    <property type="term" value="P:proteolysis"/>
    <property type="evidence" value="ECO:0007669"/>
    <property type="project" value="UniProtKB-KW"/>
</dbReference>
<evidence type="ECO:0000313" key="5">
    <source>
        <dbReference type="EMBL" id="MBS9719883.1"/>
    </source>
</evidence>
<keyword evidence="1" id="KW-1188">Viral release from host cell</keyword>
<organism evidence="5 6">
    <name type="scientific">Tianweitania aestuarii</name>
    <dbReference type="NCBI Taxonomy" id="2814886"/>
    <lineage>
        <taxon>Bacteria</taxon>
        <taxon>Pseudomonadati</taxon>
        <taxon>Pseudomonadota</taxon>
        <taxon>Alphaproteobacteria</taxon>
        <taxon>Hyphomicrobiales</taxon>
        <taxon>Phyllobacteriaceae</taxon>
        <taxon>Tianweitania</taxon>
    </lineage>
</organism>
<dbReference type="GO" id="GO:0008233">
    <property type="term" value="F:peptidase activity"/>
    <property type="evidence" value="ECO:0007669"/>
    <property type="project" value="UniProtKB-KW"/>
</dbReference>
<keyword evidence="3" id="KW-0378">Hydrolase</keyword>
<keyword evidence="2 5" id="KW-0645">Protease</keyword>
<dbReference type="RefSeq" id="WP_213983477.1">
    <property type="nucleotide sequence ID" value="NZ_JAFMNX010000001.1"/>
</dbReference>
<dbReference type="Pfam" id="PF04586">
    <property type="entry name" value="Peptidase_S78"/>
    <property type="match status" value="1"/>
</dbReference>
<evidence type="ECO:0000259" key="4">
    <source>
        <dbReference type="Pfam" id="PF04586"/>
    </source>
</evidence>
<dbReference type="SUPFAM" id="SSF50789">
    <property type="entry name" value="Herpes virus serine proteinase, assemblin"/>
    <property type="match status" value="1"/>
</dbReference>
<gene>
    <name evidence="5" type="ORF">JYU29_04180</name>
</gene>
<comment type="caution">
    <text evidence="5">The sequence shown here is derived from an EMBL/GenBank/DDBJ whole genome shotgun (WGS) entry which is preliminary data.</text>
</comment>
<feature type="domain" description="Prohead serine protease" evidence="4">
    <location>
        <begin position="13"/>
        <end position="155"/>
    </location>
</feature>